<dbReference type="KEGG" id="lrs:PX52LOC_01716"/>
<dbReference type="Proteomes" id="UP000324974">
    <property type="component" value="Chromosome"/>
</dbReference>
<accession>A0A5C1ACP8</accession>
<dbReference type="AlphaFoldDB" id="A0A5C1ACP8"/>
<reference evidence="2" key="1">
    <citation type="submission" date="2019-08" db="EMBL/GenBank/DDBJ databases">
        <title>Limnoglobus roseus gen. nov., sp. nov., a novel freshwater planctomycete with a giant genome from the family Gemmataceae.</title>
        <authorList>
            <person name="Kulichevskaya I.S."/>
            <person name="Naumoff D.G."/>
            <person name="Miroshnikov K."/>
            <person name="Ivanova A."/>
            <person name="Philippov D.A."/>
            <person name="Hakobyan A."/>
            <person name="Rijpstra I.C."/>
            <person name="Sinninghe Damste J.S."/>
            <person name="Liesack W."/>
            <person name="Dedysh S.N."/>
        </authorList>
    </citation>
    <scope>NUCLEOTIDE SEQUENCE [LARGE SCALE GENOMIC DNA]</scope>
    <source>
        <strain evidence="2">PX52</strain>
    </source>
</reference>
<sequence>MGDDFLIRAAIEWAKVAARLRVASTGDDCPLRAATLRLPREVAWCHLLFAAGRPEAVMVRLRGVMREARQCADLPVTGDVFSDATAILACLRRAVQCRFSV</sequence>
<keyword evidence="2" id="KW-1185">Reference proteome</keyword>
<dbReference type="RefSeq" id="WP_149109680.1">
    <property type="nucleotide sequence ID" value="NZ_CP042425.1"/>
</dbReference>
<organism evidence="1 2">
    <name type="scientific">Limnoglobus roseus</name>
    <dbReference type="NCBI Taxonomy" id="2598579"/>
    <lineage>
        <taxon>Bacteria</taxon>
        <taxon>Pseudomonadati</taxon>
        <taxon>Planctomycetota</taxon>
        <taxon>Planctomycetia</taxon>
        <taxon>Gemmatales</taxon>
        <taxon>Gemmataceae</taxon>
        <taxon>Limnoglobus</taxon>
    </lineage>
</organism>
<proteinExistence type="predicted"/>
<gene>
    <name evidence="1" type="ORF">PX52LOC_01716</name>
</gene>
<evidence type="ECO:0000313" key="2">
    <source>
        <dbReference type="Proteomes" id="UP000324974"/>
    </source>
</evidence>
<protein>
    <submittedName>
        <fullName evidence="1">Uncharacterized protein</fullName>
    </submittedName>
</protein>
<dbReference type="EMBL" id="CP042425">
    <property type="protein sequence ID" value="QEL14818.1"/>
    <property type="molecule type" value="Genomic_DNA"/>
</dbReference>
<dbReference type="OrthoDB" id="301359at2"/>
<name>A0A5C1ACP8_9BACT</name>
<evidence type="ECO:0000313" key="1">
    <source>
        <dbReference type="EMBL" id="QEL14818.1"/>
    </source>
</evidence>